<dbReference type="Pfam" id="PF23922">
    <property type="entry name" value="DUF7261"/>
    <property type="match status" value="1"/>
</dbReference>
<dbReference type="InterPro" id="IPR036116">
    <property type="entry name" value="FN3_sf"/>
</dbReference>
<evidence type="ECO:0000256" key="2">
    <source>
        <dbReference type="SAM" id="Phobius"/>
    </source>
</evidence>
<keyword evidence="2" id="KW-0472">Membrane</keyword>
<dbReference type="InterPro" id="IPR003961">
    <property type="entry name" value="FN3_dom"/>
</dbReference>
<evidence type="ECO:0000259" key="3">
    <source>
        <dbReference type="PROSITE" id="PS50853"/>
    </source>
</evidence>
<keyword evidence="5" id="KW-1185">Reference proteome</keyword>
<keyword evidence="2" id="KW-0812">Transmembrane</keyword>
<accession>A0A6B9F2G4</accession>
<dbReference type="OrthoDB" id="238714at2157"/>
<dbReference type="RefSeq" id="WP_157688800.1">
    <property type="nucleotide sequence ID" value="NZ_CP034345.1"/>
</dbReference>
<dbReference type="KEGG" id="hra:EI982_06860"/>
<feature type="transmembrane region" description="Helical" evidence="2">
    <location>
        <begin position="17"/>
        <end position="41"/>
    </location>
</feature>
<keyword evidence="2" id="KW-1133">Transmembrane helix</keyword>
<proteinExistence type="predicted"/>
<reference evidence="4 5" key="1">
    <citation type="submission" date="2018-12" db="EMBL/GenBank/DDBJ databases">
        <title>Complete genome sequence of Haloplanus rallus MBLA0036.</title>
        <authorList>
            <person name="Nam Y.-d."/>
            <person name="Kang J."/>
            <person name="Chung W.-H."/>
            <person name="Park Y.S."/>
        </authorList>
    </citation>
    <scope>NUCLEOTIDE SEQUENCE [LARGE SCALE GENOMIC DNA]</scope>
    <source>
        <strain evidence="4 5">MBLA0036</strain>
    </source>
</reference>
<dbReference type="AlphaFoldDB" id="A0A6B9F2G4"/>
<dbReference type="SUPFAM" id="SSF49265">
    <property type="entry name" value="Fibronectin type III"/>
    <property type="match status" value="1"/>
</dbReference>
<feature type="domain" description="Fibronectin type-III" evidence="3">
    <location>
        <begin position="318"/>
        <end position="415"/>
    </location>
</feature>
<dbReference type="PROSITE" id="PS50853">
    <property type="entry name" value="FN3"/>
    <property type="match status" value="1"/>
</dbReference>
<dbReference type="Gene3D" id="2.60.40.10">
    <property type="entry name" value="Immunoglobulins"/>
    <property type="match status" value="1"/>
</dbReference>
<sequence length="421" mass="44672">MADVSLPMDGSSDRAQLLLVGALTLAVVFLSLSLLLNSVIYTENLATRQTNTDVEKATTFRFVAVDVLGDAIEHVNRGDASDFGTRRDDYRNVTGVAIRTLGNQSATDSLATDVERRTVSRGTRIADDNATSTLTPENDSTGNWTVVTDARVRNARLHVETDDVVRIVVDDGTARDVVLDGTANELRVEGESEACSLGGGRNWVDLTAARVDGERCRPLTTLPFDDEVNVSIANGTDATGTYSLVVDRYEAGTRSAVDTRNYPGQCAPPSPPTYNDSDAGGPYTSPAVYAATANVSVASPDIDYRRTVRTAPGEVGGPPTDPTFERYDVTNTSTSLRVNWNVTDPNGDFDYVAVGLYNVSDGSTEVSPSNYTTSDGDVTFTGLSNSTAYAINATAVDGATPENRRTVSEIHSPDGGGGCPP</sequence>
<feature type="region of interest" description="Disordered" evidence="1">
    <location>
        <begin position="256"/>
        <end position="281"/>
    </location>
</feature>
<dbReference type="InterPro" id="IPR055685">
    <property type="entry name" value="DUF7261"/>
</dbReference>
<evidence type="ECO:0000313" key="4">
    <source>
        <dbReference type="EMBL" id="QGX94526.1"/>
    </source>
</evidence>
<dbReference type="InterPro" id="IPR013783">
    <property type="entry name" value="Ig-like_fold"/>
</dbReference>
<dbReference type="GeneID" id="43369237"/>
<organism evidence="4 5">
    <name type="scientific">Haloplanus rallus</name>
    <dbReference type="NCBI Taxonomy" id="1816183"/>
    <lineage>
        <taxon>Archaea</taxon>
        <taxon>Methanobacteriati</taxon>
        <taxon>Methanobacteriota</taxon>
        <taxon>Stenosarchaea group</taxon>
        <taxon>Halobacteria</taxon>
        <taxon>Halobacteriales</taxon>
        <taxon>Haloferacaceae</taxon>
        <taxon>Haloplanus</taxon>
    </lineage>
</organism>
<protein>
    <recommendedName>
        <fullName evidence="3">Fibronectin type-III domain-containing protein</fullName>
    </recommendedName>
</protein>
<name>A0A6B9F2G4_9EURY</name>
<dbReference type="EMBL" id="CP034345">
    <property type="protein sequence ID" value="QGX94526.1"/>
    <property type="molecule type" value="Genomic_DNA"/>
</dbReference>
<gene>
    <name evidence="4" type="ORF">EI982_06860</name>
</gene>
<evidence type="ECO:0000313" key="5">
    <source>
        <dbReference type="Proteomes" id="UP000428325"/>
    </source>
</evidence>
<dbReference type="Proteomes" id="UP000428325">
    <property type="component" value="Chromosome"/>
</dbReference>
<dbReference type="Pfam" id="PF00041">
    <property type="entry name" value="fn3"/>
    <property type="match status" value="1"/>
</dbReference>
<evidence type="ECO:0000256" key="1">
    <source>
        <dbReference type="SAM" id="MobiDB-lite"/>
    </source>
</evidence>